<dbReference type="InterPro" id="IPR029063">
    <property type="entry name" value="SAM-dependent_MTases_sf"/>
</dbReference>
<sequence>MSSASPEVAVSLEDPPPRSPAVARNRAPIRDVLTRALPPSGTMLEVACGTGEHAAFLAGALPGWRWLPTEADRTMAGHAAALLTAEGPDTVEPVRLFDVRTRPWPEALTDGVSAILAVNLIHISPWAVTEALMAGAGAALPPGGVLYLYGPYRREGRHTAPSNAAFDADLRARDPSWGVRDLEAVTAEAARHGLALAETVDMPANNLSVVFRKG</sequence>
<dbReference type="RefSeq" id="WP_170294650.1">
    <property type="nucleotide sequence ID" value="NZ_WIVE01000004.1"/>
</dbReference>
<name>A0A7X2D2B0_9PROT</name>
<dbReference type="Gene3D" id="3.40.50.150">
    <property type="entry name" value="Vaccinia Virus protein VP39"/>
    <property type="match status" value="1"/>
</dbReference>
<comment type="caution">
    <text evidence="2">The sequence shown here is derived from an EMBL/GenBank/DDBJ whole genome shotgun (WGS) entry which is preliminary data.</text>
</comment>
<keyword evidence="3" id="KW-1185">Reference proteome</keyword>
<dbReference type="EMBL" id="WIVE01000004">
    <property type="protein sequence ID" value="MQX35496.1"/>
    <property type="molecule type" value="Genomic_DNA"/>
</dbReference>
<protein>
    <submittedName>
        <fullName evidence="2">DUF938 domain-containing protein</fullName>
    </submittedName>
</protein>
<dbReference type="PANTHER" id="PTHR20974:SF0">
    <property type="entry name" value="UPF0585 PROTEIN CG18661"/>
    <property type="match status" value="1"/>
</dbReference>
<feature type="region of interest" description="Disordered" evidence="1">
    <location>
        <begin position="1"/>
        <end position="24"/>
    </location>
</feature>
<dbReference type="PANTHER" id="PTHR20974">
    <property type="entry name" value="UPF0585 PROTEIN CG18661"/>
    <property type="match status" value="1"/>
</dbReference>
<gene>
    <name evidence="2" type="ORF">GHC57_03080</name>
</gene>
<evidence type="ECO:0000313" key="2">
    <source>
        <dbReference type="EMBL" id="MQX35496.1"/>
    </source>
</evidence>
<evidence type="ECO:0000256" key="1">
    <source>
        <dbReference type="SAM" id="MobiDB-lite"/>
    </source>
</evidence>
<dbReference type="Proteomes" id="UP000434582">
    <property type="component" value="Unassembled WGS sequence"/>
</dbReference>
<proteinExistence type="predicted"/>
<reference evidence="2 3" key="1">
    <citation type="submission" date="2019-10" db="EMBL/GenBank/DDBJ databases">
        <title>Draft whole-genome sequence of the purple nonsulfur photosynthetic bacterium Roseospira navarrensis DSM 15114.</title>
        <authorList>
            <person name="Kyndt J.A."/>
            <person name="Meyer T.E."/>
        </authorList>
    </citation>
    <scope>NUCLEOTIDE SEQUENCE [LARGE SCALE GENOMIC DNA]</scope>
    <source>
        <strain evidence="2 3">DSM 15114</strain>
    </source>
</reference>
<accession>A0A7X2D2B0</accession>
<organism evidence="2 3">
    <name type="scientific">Roseospira navarrensis</name>
    <dbReference type="NCBI Taxonomy" id="140058"/>
    <lineage>
        <taxon>Bacteria</taxon>
        <taxon>Pseudomonadati</taxon>
        <taxon>Pseudomonadota</taxon>
        <taxon>Alphaproteobacteria</taxon>
        <taxon>Rhodospirillales</taxon>
        <taxon>Rhodospirillaceae</taxon>
        <taxon>Roseospira</taxon>
    </lineage>
</organism>
<dbReference type="InterPro" id="IPR010342">
    <property type="entry name" value="DUF938"/>
</dbReference>
<dbReference type="AlphaFoldDB" id="A0A7X2D2B0"/>
<dbReference type="SUPFAM" id="SSF53335">
    <property type="entry name" value="S-adenosyl-L-methionine-dependent methyltransferases"/>
    <property type="match status" value="1"/>
</dbReference>
<evidence type="ECO:0000313" key="3">
    <source>
        <dbReference type="Proteomes" id="UP000434582"/>
    </source>
</evidence>
<dbReference type="Pfam" id="PF06080">
    <property type="entry name" value="DUF938"/>
    <property type="match status" value="1"/>
</dbReference>